<name>A0A173GNX1_KLEFL</name>
<feature type="DNA-binding region" description="Homeobox" evidence="8">
    <location>
        <begin position="18"/>
        <end position="72"/>
    </location>
</feature>
<dbReference type="PANTHER" id="PTHR45950:SF7">
    <property type="entry name" value="HOMEOBOX-LEUCINE ZIPPER PROTEIN ATHB-14"/>
    <property type="match status" value="1"/>
</dbReference>
<evidence type="ECO:0000256" key="5">
    <source>
        <dbReference type="ARBA" id="ARBA00023155"/>
    </source>
</evidence>
<dbReference type="Pfam" id="PF00046">
    <property type="entry name" value="Homeodomain"/>
    <property type="match status" value="1"/>
</dbReference>
<dbReference type="Pfam" id="PF01852">
    <property type="entry name" value="START"/>
    <property type="match status" value="1"/>
</dbReference>
<dbReference type="Gene3D" id="1.10.10.60">
    <property type="entry name" value="Homeodomain-like"/>
    <property type="match status" value="1"/>
</dbReference>
<dbReference type="PROSITE" id="PS50848">
    <property type="entry name" value="START"/>
    <property type="match status" value="1"/>
</dbReference>
<evidence type="ECO:0000256" key="6">
    <source>
        <dbReference type="ARBA" id="ARBA00023163"/>
    </source>
</evidence>
<feature type="domain" description="Homeobox" evidence="11">
    <location>
        <begin position="16"/>
        <end position="71"/>
    </location>
</feature>
<dbReference type="GO" id="GO:0005634">
    <property type="term" value="C:nucleus"/>
    <property type="evidence" value="ECO:0007669"/>
    <property type="project" value="UniProtKB-SubCell"/>
</dbReference>
<evidence type="ECO:0000256" key="8">
    <source>
        <dbReference type="PROSITE-ProRule" id="PRU00108"/>
    </source>
</evidence>
<evidence type="ECO:0000256" key="4">
    <source>
        <dbReference type="ARBA" id="ARBA00023125"/>
    </source>
</evidence>
<evidence type="ECO:0000256" key="2">
    <source>
        <dbReference type="ARBA" id="ARBA00023015"/>
    </source>
</evidence>
<dbReference type="InterPro" id="IPR044830">
    <property type="entry name" value="HD-Zip_III"/>
</dbReference>
<evidence type="ECO:0000256" key="10">
    <source>
        <dbReference type="SAM" id="Coils"/>
    </source>
</evidence>
<dbReference type="PANTHER" id="PTHR45950">
    <property type="entry name" value="HOMEOBOX-LEUCINE ZIPPER PROTEIN ATHB-14"/>
    <property type="match status" value="1"/>
</dbReference>
<dbReference type="CDD" id="cd00086">
    <property type="entry name" value="homeodomain"/>
    <property type="match status" value="1"/>
</dbReference>
<dbReference type="SUPFAM" id="SSF55961">
    <property type="entry name" value="Bet v1-like"/>
    <property type="match status" value="1"/>
</dbReference>
<evidence type="ECO:0000259" key="12">
    <source>
        <dbReference type="PROSITE" id="PS50848"/>
    </source>
</evidence>
<dbReference type="GO" id="GO:0008289">
    <property type="term" value="F:lipid binding"/>
    <property type="evidence" value="ECO:0007669"/>
    <property type="project" value="InterPro"/>
</dbReference>
<comment type="similarity">
    <text evidence="1">Belongs to the HD-ZIP homeobox family. Class III subfamily.</text>
</comment>
<dbReference type="Pfam" id="PF08670">
    <property type="entry name" value="MEKHLA"/>
    <property type="match status" value="1"/>
</dbReference>
<dbReference type="GO" id="GO:0003677">
    <property type="term" value="F:DNA binding"/>
    <property type="evidence" value="ECO:0007669"/>
    <property type="project" value="UniProtKB-UniRule"/>
</dbReference>
<dbReference type="SMR" id="A0A173GNX1"/>
<dbReference type="InterPro" id="IPR023393">
    <property type="entry name" value="START-like_dom_sf"/>
</dbReference>
<dbReference type="SMART" id="SM00389">
    <property type="entry name" value="HOX"/>
    <property type="match status" value="1"/>
</dbReference>
<dbReference type="InterPro" id="IPR001356">
    <property type="entry name" value="HD"/>
</dbReference>
<dbReference type="AlphaFoldDB" id="A0A173GNX1"/>
<dbReference type="Gene3D" id="3.30.530.20">
    <property type="match status" value="1"/>
</dbReference>
<dbReference type="OMA" id="KHRIHTA"/>
<organism evidence="13">
    <name type="scientific">Klebsormidium flaccidum</name>
    <name type="common">Filamentous green alga</name>
    <name type="synonym">Ulothrix flaccida</name>
    <dbReference type="NCBI Taxonomy" id="3175"/>
    <lineage>
        <taxon>Eukaryota</taxon>
        <taxon>Viridiplantae</taxon>
        <taxon>Streptophyta</taxon>
        <taxon>Klebsormidiophyceae</taxon>
        <taxon>Klebsormidiales</taxon>
        <taxon>Klebsormidiaceae</taxon>
        <taxon>Klebsormidium</taxon>
    </lineage>
</organism>
<keyword evidence="3 10" id="KW-0175">Coiled coil</keyword>
<dbReference type="InterPro" id="IPR009057">
    <property type="entry name" value="Homeodomain-like_sf"/>
</dbReference>
<evidence type="ECO:0000256" key="3">
    <source>
        <dbReference type="ARBA" id="ARBA00023054"/>
    </source>
</evidence>
<comment type="subcellular location">
    <subcellularLocation>
        <location evidence="8 9">Nucleus</location>
    </subcellularLocation>
</comment>
<accession>A0A173GNX1</accession>
<keyword evidence="6" id="KW-0804">Transcription</keyword>
<keyword evidence="2" id="KW-0805">Transcription regulation</keyword>
<dbReference type="SUPFAM" id="SSF46689">
    <property type="entry name" value="Homeodomain-like"/>
    <property type="match status" value="1"/>
</dbReference>
<keyword evidence="4 8" id="KW-0238">DNA-binding</keyword>
<sequence length="882" mass="94044">MGGSEETGGGGRYVKYSSEQLRILEKEYNECPKPSAAKRAALVKDYPALSGIDVKSIKVWFQNRRCREKQRKESSRLVGVNAKLTALNKLLLEENDRLTKQALQLSSENRFLKLRLESMNQALPKLENGAPAPNLSLVLAGPNEDALPDQIRKLTDAALEQSASLSLPTDDSAGTTINGEGDAAAKGSLLTLGLAHIKPGLAPVAATRTPSNTAGLLQSAQEACQEFLAKATGTAVEWTQLPLLKSGAESLGITSIAQGPRGVAARVCGLVSLPASKAAELLKDKAAWLRGCRRCEVLGGFTAAGAGRVDLLYTQMYAPTTLAPPRDFCTVRYTTVLDDGAIVICERSLASTEASVPAAPAFVRGEVFSGGFLLRPCDGGGCILIAVDHLDLEPWSVLDVLKPLYSSSAVLAHHDTLSSLRFLKRVAMEEGPDSDTGTTHQPAAWRVITERLARGFNEAVNAFADEQWVSLPSDGMDDVSVMARANSAKDAGAGSGGVLCARASMLLQIVPPATLVRFMHDHRAEWADPDIDASTAAAIQGTLRRQRKAGEAGLLPSDIPLAVAMDDQEFLELVKLEGRNSYSKDGDTFLLQLCTCPDVHSAAAAQLVFAPVDAAAAAADVPLLPSGFRVIPVDTEELKADGLRGGRAGQNSLDAHAIDPVGSGDDVTQCWKSVLSIAFQFAYEPHSEEAVAAVARQYVRSVVGSVQRVAMALAPTCIKALAPSPRSPPASPDALLLAKRVVSSYQLHMGGDLCDDKDPSSEAVFKAFWLHPAAILCWVVKASPEYTFANKAGLDILGTSIHELAGVDWNKSMDEDGRKVVYAASSQVLQQGYAYLPPGVTLSCKGQSVGYEKALMWKVLDDTGNMLCVAIMYQNWSLLHYQ</sequence>
<evidence type="ECO:0000256" key="7">
    <source>
        <dbReference type="ARBA" id="ARBA00023242"/>
    </source>
</evidence>
<feature type="coiled-coil region" evidence="10">
    <location>
        <begin position="81"/>
        <end position="108"/>
    </location>
</feature>
<dbReference type="InterPro" id="IPR013978">
    <property type="entry name" value="MEKHLA"/>
</dbReference>
<dbReference type="EMBL" id="KU886069">
    <property type="protein sequence ID" value="ANH56715.1"/>
    <property type="molecule type" value="mRNA"/>
</dbReference>
<dbReference type="CDD" id="cd14686">
    <property type="entry name" value="bZIP"/>
    <property type="match status" value="1"/>
</dbReference>
<dbReference type="GO" id="GO:0003700">
    <property type="term" value="F:DNA-binding transcription factor activity"/>
    <property type="evidence" value="ECO:0007669"/>
    <property type="project" value="InterPro"/>
</dbReference>
<proteinExistence type="evidence at transcript level"/>
<keyword evidence="5 8" id="KW-0371">Homeobox</keyword>
<feature type="domain" description="START" evidence="12">
    <location>
        <begin position="209"/>
        <end position="421"/>
    </location>
</feature>
<evidence type="ECO:0000313" key="13">
    <source>
        <dbReference type="EMBL" id="ANH56715.1"/>
    </source>
</evidence>
<evidence type="ECO:0000259" key="11">
    <source>
        <dbReference type="PROSITE" id="PS50071"/>
    </source>
</evidence>
<dbReference type="SMART" id="SM00234">
    <property type="entry name" value="START"/>
    <property type="match status" value="1"/>
</dbReference>
<evidence type="ECO:0000256" key="1">
    <source>
        <dbReference type="ARBA" id="ARBA00010338"/>
    </source>
</evidence>
<dbReference type="InterPro" id="IPR035965">
    <property type="entry name" value="PAS-like_dom_sf"/>
</dbReference>
<keyword evidence="7 8" id="KW-0539">Nucleus</keyword>
<dbReference type="PROSITE" id="PS50071">
    <property type="entry name" value="HOMEOBOX_2"/>
    <property type="match status" value="1"/>
</dbReference>
<reference evidence="13" key="1">
    <citation type="submission" date="2016-03" db="EMBL/GenBank/DDBJ databases">
        <title>Class III HD-Zips extracted from shotgun transcriptome assemblies of green algae.</title>
        <authorList>
            <person name="Cooper E.D."/>
        </authorList>
    </citation>
    <scope>NUCLEOTIDE SEQUENCE</scope>
</reference>
<dbReference type="SUPFAM" id="SSF55785">
    <property type="entry name" value="PYP-like sensor domain (PAS domain)"/>
    <property type="match status" value="1"/>
</dbReference>
<dbReference type="InterPro" id="IPR002913">
    <property type="entry name" value="START_lipid-bd_dom"/>
</dbReference>
<evidence type="ECO:0000256" key="9">
    <source>
        <dbReference type="RuleBase" id="RU000682"/>
    </source>
</evidence>
<protein>
    <submittedName>
        <fullName evidence="13">Class III homeodomain-leucine zipper protein</fullName>
    </submittedName>
</protein>